<protein>
    <submittedName>
        <fullName evidence="2">14259_t:CDS:1</fullName>
    </submittedName>
</protein>
<dbReference type="Gene3D" id="1.10.30.10">
    <property type="entry name" value="High mobility group box domain"/>
    <property type="match status" value="1"/>
</dbReference>
<keyword evidence="3" id="KW-1185">Reference proteome</keyword>
<accession>A0A9W4SAF0</accession>
<reference evidence="2" key="1">
    <citation type="submission" date="2022-08" db="EMBL/GenBank/DDBJ databases">
        <authorList>
            <person name="Kallberg Y."/>
            <person name="Tangrot J."/>
            <person name="Rosling A."/>
        </authorList>
    </citation>
    <scope>NUCLEOTIDE SEQUENCE</scope>
    <source>
        <strain evidence="2">Wild A</strain>
    </source>
</reference>
<dbReference type="AlphaFoldDB" id="A0A9W4SAF0"/>
<evidence type="ECO:0000313" key="2">
    <source>
        <dbReference type="EMBL" id="CAI2162139.1"/>
    </source>
</evidence>
<evidence type="ECO:0000256" key="1">
    <source>
        <dbReference type="SAM" id="MobiDB-lite"/>
    </source>
</evidence>
<comment type="caution">
    <text evidence="2">The sequence shown here is derived from an EMBL/GenBank/DDBJ whole genome shotgun (WGS) entry which is preliminary data.</text>
</comment>
<dbReference type="SUPFAM" id="SSF47095">
    <property type="entry name" value="HMG-box"/>
    <property type="match status" value="1"/>
</dbReference>
<evidence type="ECO:0000313" key="3">
    <source>
        <dbReference type="Proteomes" id="UP001153678"/>
    </source>
</evidence>
<organism evidence="2 3">
    <name type="scientific">Funneliformis geosporum</name>
    <dbReference type="NCBI Taxonomy" id="1117311"/>
    <lineage>
        <taxon>Eukaryota</taxon>
        <taxon>Fungi</taxon>
        <taxon>Fungi incertae sedis</taxon>
        <taxon>Mucoromycota</taxon>
        <taxon>Glomeromycotina</taxon>
        <taxon>Glomeromycetes</taxon>
        <taxon>Glomerales</taxon>
        <taxon>Glomeraceae</taxon>
        <taxon>Funneliformis</taxon>
    </lineage>
</organism>
<name>A0A9W4SAF0_9GLOM</name>
<sequence>MPNDNEGIIPRRSGRKMATGKVINAILDSSKGINRCLVIVSLNDGFKIEFPVPTTQEIRDRFFYKRAKTQPEKPARPPNKFFIFRTMFQGAIDDLKLQVPIVSGLASEVWKKCSPEVVELFTKLSQIAKTEHGVINPGYVYKPNRDKSRNMKAKNNPRIREKTSQDANNSLQSPPICDISPEYLSTAPVWTAPPNYFAPNELVNIIPSNNSYMMNESITTEQNYQTIPSQCTYASIDLPIHPITHQSLGTIHDACRQFYKCPKILYCSNNEFQIDQFNALGYEQDGMRHISTPGQPIPYFSTIRHMNFNNESGHLIFGSPVSERNGVDLLPEQIHMTNSMTLNPHHYTILQNPYEQSPASPFKFESIN</sequence>
<feature type="region of interest" description="Disordered" evidence="1">
    <location>
        <begin position="138"/>
        <end position="171"/>
    </location>
</feature>
<dbReference type="OrthoDB" id="2357619at2759"/>
<gene>
    <name evidence="2" type="ORF">FWILDA_LOCUS405</name>
</gene>
<dbReference type="EMBL" id="CAMKVN010000026">
    <property type="protein sequence ID" value="CAI2162139.1"/>
    <property type="molecule type" value="Genomic_DNA"/>
</dbReference>
<dbReference type="InterPro" id="IPR036910">
    <property type="entry name" value="HMG_box_dom_sf"/>
</dbReference>
<proteinExistence type="predicted"/>
<dbReference type="Proteomes" id="UP001153678">
    <property type="component" value="Unassembled WGS sequence"/>
</dbReference>